<feature type="region of interest" description="Disordered" evidence="1">
    <location>
        <begin position="588"/>
        <end position="616"/>
    </location>
</feature>
<organism evidence="2 3">
    <name type="scientific">Mycena sanguinolenta</name>
    <dbReference type="NCBI Taxonomy" id="230812"/>
    <lineage>
        <taxon>Eukaryota</taxon>
        <taxon>Fungi</taxon>
        <taxon>Dikarya</taxon>
        <taxon>Basidiomycota</taxon>
        <taxon>Agaricomycotina</taxon>
        <taxon>Agaricomycetes</taxon>
        <taxon>Agaricomycetidae</taxon>
        <taxon>Agaricales</taxon>
        <taxon>Marasmiineae</taxon>
        <taxon>Mycenaceae</taxon>
        <taxon>Mycena</taxon>
    </lineage>
</organism>
<name>A0A8H7DLT2_9AGAR</name>
<sequence length="616" mass="69789">MIPMGDIDLQHEIQVDNSTGVLNYHRQRAHVRRLYSAKVEGRKSTLMVAMYQGHGAKEKWRQDIAKYMSMRHPSIVQICGAASSNGIHATLFNDDLIPLEEVLDCYRDFPVWTVYIYAFCNRDFSEVNNYLNSEFQLQRYSEQCTNWIRHSTGRLCTELTEPSGQGWCNSLELVPHHLPRICITASHIESFDIVDWLTLEQYHHICIWNLRQHRSIALQADTIINLGAVIHCSGNQLEDSVEIALFPSVMAPILYGWTISGEGTGEVMPNGWTRFQSGDVINSALYLSSSIYPYRATWLSQANHVFRCLNIMSNFEDYVVVEDIYFRLHVSQTTEDSLSGFLFLCPKEDFRIGSSSLCWPACTAYWSLDPSGIVRLSPEEATALGFPSFELVIKAEGCSWKASIYEGLRQFHEAKGFDPYSQHVARHLGYLLYQLSSQRDTPRAYDSDGEDFDGNIDSGGRSTYAEEYASEYSPTSACDDSDLDVDAESSPIQEPLHDLVRRDLPGRGVEECNLTVWWKKRQPHRAKRRCNRARTNTSTLSTVVLGLALLPLELPVDFVVSVPVALVAMPEPVADAPEAPTMYRVGDQHRQELGEEKEKGRRGGQKWKRETGAGMN</sequence>
<evidence type="ECO:0000313" key="3">
    <source>
        <dbReference type="Proteomes" id="UP000623467"/>
    </source>
</evidence>
<dbReference type="Proteomes" id="UP000623467">
    <property type="component" value="Unassembled WGS sequence"/>
</dbReference>
<accession>A0A8H7DLT2</accession>
<proteinExistence type="predicted"/>
<dbReference type="EMBL" id="JACAZH010000001">
    <property type="protein sequence ID" value="KAF7377053.1"/>
    <property type="molecule type" value="Genomic_DNA"/>
</dbReference>
<evidence type="ECO:0000313" key="2">
    <source>
        <dbReference type="EMBL" id="KAF7377053.1"/>
    </source>
</evidence>
<evidence type="ECO:0000256" key="1">
    <source>
        <dbReference type="SAM" id="MobiDB-lite"/>
    </source>
</evidence>
<dbReference type="AlphaFoldDB" id="A0A8H7DLT2"/>
<reference evidence="2" key="1">
    <citation type="submission" date="2020-05" db="EMBL/GenBank/DDBJ databases">
        <title>Mycena genomes resolve the evolution of fungal bioluminescence.</title>
        <authorList>
            <person name="Tsai I.J."/>
        </authorList>
    </citation>
    <scope>NUCLEOTIDE SEQUENCE</scope>
    <source>
        <strain evidence="2">160909Yilan</strain>
    </source>
</reference>
<comment type="caution">
    <text evidence="2">The sequence shown here is derived from an EMBL/GenBank/DDBJ whole genome shotgun (WGS) entry which is preliminary data.</text>
</comment>
<keyword evidence="3" id="KW-1185">Reference proteome</keyword>
<gene>
    <name evidence="2" type="ORF">MSAN_00123400</name>
</gene>
<protein>
    <submittedName>
        <fullName evidence="2">Uncharacterized protein</fullName>
    </submittedName>
</protein>
<dbReference type="OrthoDB" id="258495at2759"/>